<protein>
    <submittedName>
        <fullName evidence="1">Uncharacterized protein</fullName>
    </submittedName>
</protein>
<dbReference type="RefSeq" id="WP_261380587.1">
    <property type="nucleotide sequence ID" value="NZ_VIVN01000002.1"/>
</dbReference>
<gene>
    <name evidence="1" type="ORF">FB550_102428</name>
</gene>
<accession>A0A561DSS8</accession>
<dbReference type="Proteomes" id="UP000319671">
    <property type="component" value="Unassembled WGS sequence"/>
</dbReference>
<dbReference type="AlphaFoldDB" id="A0A561DSS8"/>
<evidence type="ECO:0000313" key="1">
    <source>
        <dbReference type="EMBL" id="TWE06406.1"/>
    </source>
</evidence>
<dbReference type="EMBL" id="VIVN01000002">
    <property type="protein sequence ID" value="TWE06406.1"/>
    <property type="molecule type" value="Genomic_DNA"/>
</dbReference>
<keyword evidence="2" id="KW-1185">Reference proteome</keyword>
<proteinExistence type="predicted"/>
<organism evidence="1 2">
    <name type="scientific">Neobacillus bataviensis</name>
    <dbReference type="NCBI Taxonomy" id="220685"/>
    <lineage>
        <taxon>Bacteria</taxon>
        <taxon>Bacillati</taxon>
        <taxon>Bacillota</taxon>
        <taxon>Bacilli</taxon>
        <taxon>Bacillales</taxon>
        <taxon>Bacillaceae</taxon>
        <taxon>Neobacillus</taxon>
    </lineage>
</organism>
<comment type="caution">
    <text evidence="1">The sequence shown here is derived from an EMBL/GenBank/DDBJ whole genome shotgun (WGS) entry which is preliminary data.</text>
</comment>
<evidence type="ECO:0000313" key="2">
    <source>
        <dbReference type="Proteomes" id="UP000319671"/>
    </source>
</evidence>
<reference evidence="1 2" key="1">
    <citation type="submission" date="2019-06" db="EMBL/GenBank/DDBJ databases">
        <title>Sorghum-associated microbial communities from plants grown in Nebraska, USA.</title>
        <authorList>
            <person name="Schachtman D."/>
        </authorList>
    </citation>
    <scope>NUCLEOTIDE SEQUENCE [LARGE SCALE GENOMIC DNA]</scope>
    <source>
        <strain evidence="1 2">2482</strain>
    </source>
</reference>
<sequence length="141" mass="16130">MEVLQLVKSRLGISSSVRDAYLTAIIDGVMMELSDEKGLVLDNNNSYHQQFISDYVTWRYQNRDSEGAMPRHLQFRLHNLIIHVGSANLRVDTISNVDVLPVTPDQYTVYNLSTDGSYQMYINSQWTVVELVSGQWRVTTS</sequence>
<name>A0A561DSS8_9BACI</name>